<reference evidence="2 3" key="1">
    <citation type="submission" date="2019-05" db="EMBL/GenBank/DDBJ databases">
        <title>Another draft genome of Portunus trituberculatus and its Hox gene families provides insights of decapod evolution.</title>
        <authorList>
            <person name="Jeong J.-H."/>
            <person name="Song I."/>
            <person name="Kim S."/>
            <person name="Choi T."/>
            <person name="Kim D."/>
            <person name="Ryu S."/>
            <person name="Kim W."/>
        </authorList>
    </citation>
    <scope>NUCLEOTIDE SEQUENCE [LARGE SCALE GENOMIC DNA]</scope>
    <source>
        <tissue evidence="2">Muscle</tissue>
    </source>
</reference>
<organism evidence="2 3">
    <name type="scientific">Portunus trituberculatus</name>
    <name type="common">Swimming crab</name>
    <name type="synonym">Neptunus trituberculatus</name>
    <dbReference type="NCBI Taxonomy" id="210409"/>
    <lineage>
        <taxon>Eukaryota</taxon>
        <taxon>Metazoa</taxon>
        <taxon>Ecdysozoa</taxon>
        <taxon>Arthropoda</taxon>
        <taxon>Crustacea</taxon>
        <taxon>Multicrustacea</taxon>
        <taxon>Malacostraca</taxon>
        <taxon>Eumalacostraca</taxon>
        <taxon>Eucarida</taxon>
        <taxon>Decapoda</taxon>
        <taxon>Pleocyemata</taxon>
        <taxon>Brachyura</taxon>
        <taxon>Eubrachyura</taxon>
        <taxon>Portunoidea</taxon>
        <taxon>Portunidae</taxon>
        <taxon>Portuninae</taxon>
        <taxon>Portunus</taxon>
    </lineage>
</organism>
<feature type="compositionally biased region" description="Polar residues" evidence="1">
    <location>
        <begin position="55"/>
        <end position="65"/>
    </location>
</feature>
<protein>
    <submittedName>
        <fullName evidence="2">Uncharacterized protein</fullName>
    </submittedName>
</protein>
<name>A0A5B7D9W7_PORTR</name>
<dbReference type="AlphaFoldDB" id="A0A5B7D9W7"/>
<comment type="caution">
    <text evidence="2">The sequence shown here is derived from an EMBL/GenBank/DDBJ whole genome shotgun (WGS) entry which is preliminary data.</text>
</comment>
<keyword evidence="3" id="KW-1185">Reference proteome</keyword>
<evidence type="ECO:0000313" key="3">
    <source>
        <dbReference type="Proteomes" id="UP000324222"/>
    </source>
</evidence>
<dbReference type="Proteomes" id="UP000324222">
    <property type="component" value="Unassembled WGS sequence"/>
</dbReference>
<proteinExistence type="predicted"/>
<gene>
    <name evidence="2" type="ORF">E2C01_010977</name>
</gene>
<dbReference type="EMBL" id="VSRR010000647">
    <property type="protein sequence ID" value="MPC18101.1"/>
    <property type="molecule type" value="Genomic_DNA"/>
</dbReference>
<feature type="compositionally biased region" description="Low complexity" evidence="1">
    <location>
        <begin position="66"/>
        <end position="78"/>
    </location>
</feature>
<feature type="compositionally biased region" description="Polar residues" evidence="1">
    <location>
        <begin position="84"/>
        <end position="97"/>
    </location>
</feature>
<feature type="region of interest" description="Disordered" evidence="1">
    <location>
        <begin position="1"/>
        <end position="97"/>
    </location>
</feature>
<feature type="compositionally biased region" description="Polar residues" evidence="1">
    <location>
        <begin position="24"/>
        <end position="33"/>
    </location>
</feature>
<evidence type="ECO:0000313" key="2">
    <source>
        <dbReference type="EMBL" id="MPC18101.1"/>
    </source>
</evidence>
<evidence type="ECO:0000256" key="1">
    <source>
        <dbReference type="SAM" id="MobiDB-lite"/>
    </source>
</evidence>
<accession>A0A5B7D9W7</accession>
<feature type="compositionally biased region" description="Basic and acidic residues" evidence="1">
    <location>
        <begin position="34"/>
        <end position="44"/>
    </location>
</feature>
<feature type="compositionally biased region" description="Polar residues" evidence="1">
    <location>
        <begin position="1"/>
        <end position="17"/>
    </location>
</feature>
<sequence length="97" mass="10174">MVYSGASSLQPEESSIHGSAAQLAGSSITTDSTVEMKKETEDPHLSATLPREQGPTYQYMSANALSGQNSGSNSDNSGHGYFSGRSQSQPLETAMSK</sequence>